<evidence type="ECO:0000313" key="2">
    <source>
        <dbReference type="EMBL" id="KAJ7358995.1"/>
    </source>
</evidence>
<dbReference type="SUPFAM" id="SSF50998">
    <property type="entry name" value="Quinoprotein alcohol dehydrogenase-like"/>
    <property type="match status" value="1"/>
</dbReference>
<name>A0A9X0CM55_9CNID</name>
<keyword evidence="3" id="KW-1185">Reference proteome</keyword>
<proteinExistence type="predicted"/>
<dbReference type="InterPro" id="IPR015943">
    <property type="entry name" value="WD40/YVTN_repeat-like_dom_sf"/>
</dbReference>
<evidence type="ECO:0000313" key="3">
    <source>
        <dbReference type="Proteomes" id="UP001163046"/>
    </source>
</evidence>
<feature type="repeat" description="WD" evidence="1">
    <location>
        <begin position="15"/>
        <end position="40"/>
    </location>
</feature>
<dbReference type="InterPro" id="IPR011047">
    <property type="entry name" value="Quinoprotein_ADH-like_sf"/>
</dbReference>
<dbReference type="OrthoDB" id="5414888at2759"/>
<dbReference type="Gene3D" id="2.130.10.10">
    <property type="entry name" value="YVTN repeat-like/Quinoprotein amine dehydrogenase"/>
    <property type="match status" value="1"/>
</dbReference>
<dbReference type="InterPro" id="IPR001680">
    <property type="entry name" value="WD40_rpt"/>
</dbReference>
<gene>
    <name evidence="2" type="primary">TBL3_3</name>
    <name evidence="2" type="ORF">OS493_019902</name>
</gene>
<dbReference type="AlphaFoldDB" id="A0A9X0CM55"/>
<comment type="caution">
    <text evidence="2">The sequence shown here is derived from an EMBL/GenBank/DDBJ whole genome shotgun (WGS) entry which is preliminary data.</text>
</comment>
<evidence type="ECO:0000256" key="1">
    <source>
        <dbReference type="PROSITE-ProRule" id="PRU00221"/>
    </source>
</evidence>
<organism evidence="2 3">
    <name type="scientific">Desmophyllum pertusum</name>
    <dbReference type="NCBI Taxonomy" id="174260"/>
    <lineage>
        <taxon>Eukaryota</taxon>
        <taxon>Metazoa</taxon>
        <taxon>Cnidaria</taxon>
        <taxon>Anthozoa</taxon>
        <taxon>Hexacorallia</taxon>
        <taxon>Scleractinia</taxon>
        <taxon>Caryophylliina</taxon>
        <taxon>Caryophylliidae</taxon>
        <taxon>Desmophyllum</taxon>
    </lineage>
</organism>
<dbReference type="Pfam" id="PF00400">
    <property type="entry name" value="WD40"/>
    <property type="match status" value="1"/>
</dbReference>
<dbReference type="PROSITE" id="PS50082">
    <property type="entry name" value="WD_REPEATS_2"/>
    <property type="match status" value="1"/>
</dbReference>
<reference evidence="2" key="1">
    <citation type="submission" date="2023-01" db="EMBL/GenBank/DDBJ databases">
        <title>Genome assembly of the deep-sea coral Lophelia pertusa.</title>
        <authorList>
            <person name="Herrera S."/>
            <person name="Cordes E."/>
        </authorList>
    </citation>
    <scope>NUCLEOTIDE SEQUENCE</scope>
    <source>
        <strain evidence="2">USNM1676648</strain>
        <tissue evidence="2">Polyp</tissue>
    </source>
</reference>
<keyword evidence="1" id="KW-0853">WD repeat</keyword>
<dbReference type="Proteomes" id="UP001163046">
    <property type="component" value="Unassembled WGS sequence"/>
</dbReference>
<dbReference type="EMBL" id="MU827313">
    <property type="protein sequence ID" value="KAJ7358995.1"/>
    <property type="molecule type" value="Genomic_DNA"/>
</dbReference>
<accession>A0A9X0CM55</accession>
<sequence>MDNDLPVKLSVRLTVKAHDKDINSVAISPNDKLLATGSQDKICQDLGHSRWFTSGSFTRPQERYLVCEVLTRGSVFGHILSRFHYQDMGLV</sequence>
<protein>
    <submittedName>
        <fullName evidence="2">Transducin (Beta)-like 3</fullName>
    </submittedName>
</protein>